<accession>A0ABR3IB48</accession>
<proteinExistence type="predicted"/>
<feature type="domain" description="CHHC U11-48K-type" evidence="5">
    <location>
        <begin position="42"/>
        <end position="69"/>
    </location>
</feature>
<feature type="compositionally biased region" description="Basic residues" evidence="4">
    <location>
        <begin position="388"/>
        <end position="397"/>
    </location>
</feature>
<sequence>METRKEELLQLQSHIKQIDAEFTLILQHLQWDRKHLLQDSPKAICKYDANHRVTQESKEIHEEQCRLAHNGYSKDDKMLPDPIDNNAKTLIKLEKNDINQIIAQASNADPSFKKGTENVGIEPQTLDRLQSTYTGDERRAIYDAVVQAAPFCHDLSDLALLSEQGQDDTSKKQKSRLEILAELRDMKRRRTKYRVAAKTRNYSDVLRDVIKTQMEVYSDVEIEKSETGTSNGNWKDDFKYDSNKSHRPNRNDSSKPSEYKSDHRRKREKSKNRYDEDRPSSSKKAYHYDEIDSTSKHKKHKDRRYDDDKRSCRHPSRESSRYDDQYSGEKTKDRTKDQKNYKRYEDGSSKERRKHEKREKRYSNRDQREEQYEAKSYYHPYEYESRKDKKKYSDHRK</sequence>
<feature type="compositionally biased region" description="Basic and acidic residues" evidence="4">
    <location>
        <begin position="234"/>
        <end position="261"/>
    </location>
</feature>
<feature type="compositionally biased region" description="Basic and acidic residues" evidence="4">
    <location>
        <begin position="271"/>
        <end position="295"/>
    </location>
</feature>
<protein>
    <recommendedName>
        <fullName evidence="5">CHHC U11-48K-type domain-containing protein</fullName>
    </recommendedName>
</protein>
<keyword evidence="3" id="KW-0862">Zinc</keyword>
<gene>
    <name evidence="6" type="ORF">ABMA27_013684</name>
</gene>
<keyword evidence="2" id="KW-0863">Zinc-finger</keyword>
<evidence type="ECO:0000313" key="6">
    <source>
        <dbReference type="EMBL" id="KAL0893486.1"/>
    </source>
</evidence>
<dbReference type="EMBL" id="JBEUOH010000005">
    <property type="protein sequence ID" value="KAL0893486.1"/>
    <property type="molecule type" value="Genomic_DNA"/>
</dbReference>
<name>A0ABR3IB48_LOXSC</name>
<evidence type="ECO:0000259" key="5">
    <source>
        <dbReference type="PROSITE" id="PS51800"/>
    </source>
</evidence>
<keyword evidence="7" id="KW-1185">Reference proteome</keyword>
<evidence type="ECO:0000256" key="4">
    <source>
        <dbReference type="SAM" id="MobiDB-lite"/>
    </source>
</evidence>
<comment type="caution">
    <text evidence="6">The sequence shown here is derived from an EMBL/GenBank/DDBJ whole genome shotgun (WGS) entry which is preliminary data.</text>
</comment>
<keyword evidence="1" id="KW-0479">Metal-binding</keyword>
<dbReference type="InterPro" id="IPR022776">
    <property type="entry name" value="TRM13/UPF0224_CHHC_Znf_dom"/>
</dbReference>
<organism evidence="6 7">
    <name type="scientific">Loxostege sticticalis</name>
    <name type="common">Beet webworm moth</name>
    <dbReference type="NCBI Taxonomy" id="481309"/>
    <lineage>
        <taxon>Eukaryota</taxon>
        <taxon>Metazoa</taxon>
        <taxon>Ecdysozoa</taxon>
        <taxon>Arthropoda</taxon>
        <taxon>Hexapoda</taxon>
        <taxon>Insecta</taxon>
        <taxon>Pterygota</taxon>
        <taxon>Neoptera</taxon>
        <taxon>Endopterygota</taxon>
        <taxon>Lepidoptera</taxon>
        <taxon>Glossata</taxon>
        <taxon>Ditrysia</taxon>
        <taxon>Pyraloidea</taxon>
        <taxon>Crambidae</taxon>
        <taxon>Pyraustinae</taxon>
        <taxon>Loxostege</taxon>
    </lineage>
</organism>
<feature type="compositionally biased region" description="Basic and acidic residues" evidence="4">
    <location>
        <begin position="359"/>
        <end position="373"/>
    </location>
</feature>
<feature type="region of interest" description="Disordered" evidence="4">
    <location>
        <begin position="223"/>
        <end position="397"/>
    </location>
</feature>
<evidence type="ECO:0000256" key="3">
    <source>
        <dbReference type="ARBA" id="ARBA00022833"/>
    </source>
</evidence>
<evidence type="ECO:0000256" key="2">
    <source>
        <dbReference type="ARBA" id="ARBA00022771"/>
    </source>
</evidence>
<evidence type="ECO:0000256" key="1">
    <source>
        <dbReference type="ARBA" id="ARBA00022723"/>
    </source>
</evidence>
<reference evidence="6 7" key="1">
    <citation type="submission" date="2024-06" db="EMBL/GenBank/DDBJ databases">
        <title>A chromosome-level genome assembly of beet webworm, Loxostege sticticalis.</title>
        <authorList>
            <person name="Zhang Y."/>
        </authorList>
    </citation>
    <scope>NUCLEOTIDE SEQUENCE [LARGE SCALE GENOMIC DNA]</scope>
    <source>
        <strain evidence="6">AQ026</strain>
        <tissue evidence="6">Whole body</tissue>
    </source>
</reference>
<feature type="compositionally biased region" description="Basic and acidic residues" evidence="4">
    <location>
        <begin position="303"/>
        <end position="350"/>
    </location>
</feature>
<evidence type="ECO:0000313" key="7">
    <source>
        <dbReference type="Proteomes" id="UP001549920"/>
    </source>
</evidence>
<dbReference type="Proteomes" id="UP001549920">
    <property type="component" value="Unassembled WGS sequence"/>
</dbReference>
<dbReference type="PROSITE" id="PS51800">
    <property type="entry name" value="ZF_CHHC_U11_48K"/>
    <property type="match status" value="1"/>
</dbReference>